<dbReference type="NCBIfam" id="TIGR00254">
    <property type="entry name" value="GGDEF"/>
    <property type="match status" value="1"/>
</dbReference>
<keyword evidence="1" id="KW-0812">Transmembrane</keyword>
<dbReference type="CDD" id="cd18773">
    <property type="entry name" value="PDC1_HK_sensor"/>
    <property type="match status" value="1"/>
</dbReference>
<keyword evidence="3" id="KW-0548">Nucleotidyltransferase</keyword>
<keyword evidence="3" id="KW-0808">Transferase</keyword>
<dbReference type="Proteomes" id="UP000007177">
    <property type="component" value="Chromosome"/>
</dbReference>
<dbReference type="AlphaFoldDB" id="H6LK77"/>
<feature type="transmembrane region" description="Helical" evidence="1">
    <location>
        <begin position="12"/>
        <end position="41"/>
    </location>
</feature>
<feature type="transmembrane region" description="Helical" evidence="1">
    <location>
        <begin position="353"/>
        <end position="372"/>
    </location>
</feature>
<gene>
    <name evidence="3" type="ordered locus">Awo_c32690</name>
</gene>
<accession>H6LK77</accession>
<evidence type="ECO:0000313" key="3">
    <source>
        <dbReference type="EMBL" id="AFA49997.1"/>
    </source>
</evidence>
<dbReference type="KEGG" id="awo:Awo_c32690"/>
<dbReference type="SUPFAM" id="SSF55073">
    <property type="entry name" value="Nucleotide cyclase"/>
    <property type="match status" value="1"/>
</dbReference>
<protein>
    <submittedName>
        <fullName evidence="3">Diguanylate cyclase</fullName>
        <ecNumber evidence="3">2.7.7.65</ecNumber>
    </submittedName>
</protein>
<dbReference type="HOGENOM" id="CLU_011770_0_0_9"/>
<reference evidence="4" key="1">
    <citation type="submission" date="2011-07" db="EMBL/GenBank/DDBJ databases">
        <title>Complete genome sequence of Acetobacterium woodii.</title>
        <authorList>
            <person name="Poehlein A."/>
            <person name="Schmidt S."/>
            <person name="Kaster A.-K."/>
            <person name="Goenrich M."/>
            <person name="Vollmers J."/>
            <person name="Thuermer A."/>
            <person name="Gottschalk G."/>
            <person name="Thauer R.K."/>
            <person name="Daniel R."/>
            <person name="Mueller V."/>
        </authorList>
    </citation>
    <scope>NUCLEOTIDE SEQUENCE [LARGE SCALE GENOMIC DNA]</scope>
    <source>
        <strain evidence="4">ATCC 29683 / DSM 1030 / JCM 2381 / KCTC 1655 / WB1</strain>
    </source>
</reference>
<dbReference type="InterPro" id="IPR000160">
    <property type="entry name" value="GGDEF_dom"/>
</dbReference>
<evidence type="ECO:0000259" key="2">
    <source>
        <dbReference type="PROSITE" id="PS50887"/>
    </source>
</evidence>
<evidence type="ECO:0000256" key="1">
    <source>
        <dbReference type="SAM" id="Phobius"/>
    </source>
</evidence>
<dbReference type="EC" id="2.7.7.65" evidence="3"/>
<dbReference type="STRING" id="931626.Awo_c32690"/>
<sequence>MMKFLKLDRQSIVFRLIVLIISMIIGQAVLLSLFLIVGGVLSQAEQNAYNSFSEKVSNRKDYLQREMTSRWTNISPYGKEISLQYNADKNPDQFLSDISTSLITMLRSTQATGVFVILNSATDEKPALYIRDYDPLLNDYTSSDLYYVYGSANLANNLKIPLDQMWKYRIDLSTMNADFYNQPASKVSLSTDPTLLGYWSLPFKLTPRDGPIITYSQPLFDKNNQFIGVIGVELSEQYLSKYLPGTDLQTKDSYGYLLGFRESHSQQLETILLTKSIQERFTHEGEPLNYSSIDADHSIFLLKNSNSQSKLYLAVENLDLYNTNTPFESNQWYLIGIMNESNLLAYVYRIRNILIISFIASVIIGVLCTYFISYRFTKPIAAVARKVKESTAVKAIKLEHIKLSEVDELLDAIQITSNMLLETSGRMSRIVEMVGLPLGVFEYRDDSEAVFFTDQIPILLSLDDTDTEIIMANKTLFIALIDKLLSTPEESEENVYYINQIPEKWLRIKHTQNDHATIGVILDMTDEMSEKKKILVDRDTDPLTGIYNRKAMQLQIEATLANRDLKKVSALLMFDLDNLKFINDTYGHKWGDTYIKHAVRHLSEIEPSRQILGRRSGDEFTLFLYNFNSQEEIRSCLKDFFQNLIDNQLEFPDGIIKPITISAGLTWINETELTYDDYLQQADELLYKAKRNHKGYYCEP</sequence>
<dbReference type="EMBL" id="CP002987">
    <property type="protein sequence ID" value="AFA49997.1"/>
    <property type="molecule type" value="Genomic_DNA"/>
</dbReference>
<dbReference type="CDD" id="cd01949">
    <property type="entry name" value="GGDEF"/>
    <property type="match status" value="1"/>
</dbReference>
<keyword evidence="1" id="KW-1133">Transmembrane helix</keyword>
<name>H6LK77_ACEWD</name>
<dbReference type="InterPro" id="IPR043128">
    <property type="entry name" value="Rev_trsase/Diguanyl_cyclase"/>
</dbReference>
<dbReference type="eggNOG" id="COG2199">
    <property type="taxonomic scope" value="Bacteria"/>
</dbReference>
<reference evidence="3 4" key="2">
    <citation type="journal article" date="2012" name="PLoS ONE">
        <title>An ancient pathway combining carbon dioxide fixation with the generation and utilization of a sodium ion gradient for ATP synthesis.</title>
        <authorList>
            <person name="Poehlein A."/>
            <person name="Schmidt S."/>
            <person name="Kaster A.K."/>
            <person name="Goenrich M."/>
            <person name="Vollmers J."/>
            <person name="Thurmer A."/>
            <person name="Bertsch J."/>
            <person name="Schuchmann K."/>
            <person name="Voigt B."/>
            <person name="Hecker M."/>
            <person name="Daniel R."/>
            <person name="Thauer R.K."/>
            <person name="Gottschalk G."/>
            <person name="Muller V."/>
        </authorList>
    </citation>
    <scope>NUCLEOTIDE SEQUENCE [LARGE SCALE GENOMIC DNA]</scope>
    <source>
        <strain evidence="4">ATCC 29683 / DSM 1030 / JCM 2381 / KCTC 1655 / WB1</strain>
    </source>
</reference>
<proteinExistence type="predicted"/>
<keyword evidence="4" id="KW-1185">Reference proteome</keyword>
<dbReference type="Gene3D" id="3.30.450.20">
    <property type="entry name" value="PAS domain"/>
    <property type="match status" value="1"/>
</dbReference>
<organism evidence="3 4">
    <name type="scientific">Acetobacterium woodii (strain ATCC 29683 / DSM 1030 / JCM 2381 / KCTC 1655 / WB1)</name>
    <dbReference type="NCBI Taxonomy" id="931626"/>
    <lineage>
        <taxon>Bacteria</taxon>
        <taxon>Bacillati</taxon>
        <taxon>Bacillota</taxon>
        <taxon>Clostridia</taxon>
        <taxon>Eubacteriales</taxon>
        <taxon>Eubacteriaceae</taxon>
        <taxon>Acetobacterium</taxon>
    </lineage>
</organism>
<dbReference type="InterPro" id="IPR050469">
    <property type="entry name" value="Diguanylate_Cyclase"/>
</dbReference>
<dbReference type="GO" id="GO:0052621">
    <property type="term" value="F:diguanylate cyclase activity"/>
    <property type="evidence" value="ECO:0007669"/>
    <property type="project" value="UniProtKB-EC"/>
</dbReference>
<dbReference type="Gene3D" id="3.30.70.270">
    <property type="match status" value="1"/>
</dbReference>
<evidence type="ECO:0000313" key="4">
    <source>
        <dbReference type="Proteomes" id="UP000007177"/>
    </source>
</evidence>
<dbReference type="Pfam" id="PF00990">
    <property type="entry name" value="GGDEF"/>
    <property type="match status" value="1"/>
</dbReference>
<dbReference type="OrthoDB" id="9813903at2"/>
<feature type="domain" description="GGDEF" evidence="2">
    <location>
        <begin position="567"/>
        <end position="699"/>
    </location>
</feature>
<dbReference type="PANTHER" id="PTHR45138:SF9">
    <property type="entry name" value="DIGUANYLATE CYCLASE DGCM-RELATED"/>
    <property type="match status" value="1"/>
</dbReference>
<dbReference type="PANTHER" id="PTHR45138">
    <property type="entry name" value="REGULATORY COMPONENTS OF SENSORY TRANSDUCTION SYSTEM"/>
    <property type="match status" value="1"/>
</dbReference>
<dbReference type="InterPro" id="IPR029787">
    <property type="entry name" value="Nucleotide_cyclase"/>
</dbReference>
<dbReference type="SMART" id="SM00267">
    <property type="entry name" value="GGDEF"/>
    <property type="match status" value="1"/>
</dbReference>
<keyword evidence="1" id="KW-0472">Membrane</keyword>
<dbReference type="Pfam" id="PF22673">
    <property type="entry name" value="MCP-like_PDC_1"/>
    <property type="match status" value="1"/>
</dbReference>
<dbReference type="PROSITE" id="PS50887">
    <property type="entry name" value="GGDEF"/>
    <property type="match status" value="1"/>
</dbReference>